<protein>
    <recommendedName>
        <fullName evidence="1">FAD dependent oxidoreductase domain-containing protein</fullName>
    </recommendedName>
</protein>
<dbReference type="EMBL" id="LN679998">
    <property type="protein sequence ID" value="CEJ73103.1"/>
    <property type="molecule type" value="Genomic_DNA"/>
</dbReference>
<sequence length="205" mass="23258">MKIQYVQGKPLFTTINKNKKQYPYLTDDIETDICIIGGGVTGAIASYYFSKQNIKTVILEKKRIAHLSTSVTTSLLQYELDDNLSDLQEYTRLENSLKAYNLGLRALDEIEEFVNTYGNKCDYKKKDALLYTAKNSEANSIKIEYDLRKENGFDVEYIDETTNEFSFDLKAGIIAKNGGAELDPYKYTNQLLEVALGNGLKILII</sequence>
<dbReference type="GeneID" id="97536855"/>
<proteinExistence type="predicted"/>
<evidence type="ECO:0000313" key="2">
    <source>
        <dbReference type="EMBL" id="CEJ73103.1"/>
    </source>
</evidence>
<dbReference type="Gene3D" id="3.30.9.10">
    <property type="entry name" value="D-Amino Acid Oxidase, subunit A, domain 2"/>
    <property type="match status" value="1"/>
</dbReference>
<feature type="domain" description="FAD dependent oxidoreductase" evidence="1">
    <location>
        <begin position="32"/>
        <end position="203"/>
    </location>
</feature>
<keyword evidence="3" id="KW-1185">Reference proteome</keyword>
<dbReference type="Proteomes" id="UP000032811">
    <property type="component" value="Chromosome 1"/>
</dbReference>
<dbReference type="Gene3D" id="3.50.50.60">
    <property type="entry name" value="FAD/NAD(P)-binding domain"/>
    <property type="match status" value="1"/>
</dbReference>
<accession>A0ABP1XQ95</accession>
<gene>
    <name evidence="2" type="ORF">ATCC9714_09911</name>
</gene>
<dbReference type="Pfam" id="PF01266">
    <property type="entry name" value="DAO"/>
    <property type="match status" value="1"/>
</dbReference>
<organism evidence="2 3">
    <name type="scientific">Paraclostridium sordellii</name>
    <name type="common">Clostridium sordellii</name>
    <dbReference type="NCBI Taxonomy" id="1505"/>
    <lineage>
        <taxon>Bacteria</taxon>
        <taxon>Bacillati</taxon>
        <taxon>Bacillota</taxon>
        <taxon>Clostridia</taxon>
        <taxon>Peptostreptococcales</taxon>
        <taxon>Peptostreptococcaceae</taxon>
        <taxon>Paraclostridium</taxon>
    </lineage>
</organism>
<dbReference type="InterPro" id="IPR006076">
    <property type="entry name" value="FAD-dep_OxRdtase"/>
</dbReference>
<reference evidence="2 3" key="1">
    <citation type="submission" date="2014-11" db="EMBL/GenBank/DDBJ databases">
        <authorList>
            <person name="Aslett M.A."/>
            <person name="De Silva N."/>
        </authorList>
    </citation>
    <scope>NUCLEOTIDE SEQUENCE [LARGE SCALE GENOMIC DNA]</scope>
    <source>
        <strain evidence="2 3">ATCC9714</strain>
    </source>
</reference>
<dbReference type="InterPro" id="IPR036188">
    <property type="entry name" value="FAD/NAD-bd_sf"/>
</dbReference>
<dbReference type="PANTHER" id="PTHR13847">
    <property type="entry name" value="SARCOSINE DEHYDROGENASE-RELATED"/>
    <property type="match status" value="1"/>
</dbReference>
<evidence type="ECO:0000313" key="3">
    <source>
        <dbReference type="Proteomes" id="UP000032811"/>
    </source>
</evidence>
<dbReference type="PANTHER" id="PTHR13847:SF201">
    <property type="entry name" value="PUTATIBE OXIDOREDUCTASE"/>
    <property type="match status" value="1"/>
</dbReference>
<dbReference type="RefSeq" id="WP_330374694.1">
    <property type="nucleotide sequence ID" value="NZ_CDNJ01000003.1"/>
</dbReference>
<dbReference type="SUPFAM" id="SSF51905">
    <property type="entry name" value="FAD/NAD(P)-binding domain"/>
    <property type="match status" value="1"/>
</dbReference>
<evidence type="ECO:0000259" key="1">
    <source>
        <dbReference type="Pfam" id="PF01266"/>
    </source>
</evidence>
<name>A0ABP1XQ95_PARSO</name>